<dbReference type="PROSITE" id="PS50158">
    <property type="entry name" value="ZF_CCHC"/>
    <property type="match status" value="1"/>
</dbReference>
<evidence type="ECO:0000313" key="6">
    <source>
        <dbReference type="Proteomes" id="UP000054166"/>
    </source>
</evidence>
<keyword evidence="2" id="KW-0862">Zinc</keyword>
<evidence type="ECO:0000256" key="2">
    <source>
        <dbReference type="PROSITE-ProRule" id="PRU00047"/>
    </source>
</evidence>
<feature type="compositionally biased region" description="Acidic residues" evidence="3">
    <location>
        <begin position="59"/>
        <end position="73"/>
    </location>
</feature>
<dbReference type="InParanoid" id="A0A0C3FPR1"/>
<feature type="compositionally biased region" description="Basic residues" evidence="3">
    <location>
        <begin position="35"/>
        <end position="46"/>
    </location>
</feature>
<evidence type="ECO:0000256" key="1">
    <source>
        <dbReference type="ARBA" id="ARBA00022664"/>
    </source>
</evidence>
<keyword evidence="2" id="KW-0479">Metal-binding</keyword>
<dbReference type="GO" id="GO:0003676">
    <property type="term" value="F:nucleic acid binding"/>
    <property type="evidence" value="ECO:0007669"/>
    <property type="project" value="InterPro"/>
</dbReference>
<dbReference type="EMBL" id="KN832997">
    <property type="protein sequence ID" value="KIM81699.1"/>
    <property type="molecule type" value="Genomic_DNA"/>
</dbReference>
<dbReference type="HOGENOM" id="CLU_095392_0_0_1"/>
<dbReference type="AlphaFoldDB" id="A0A0C3FPR1"/>
<protein>
    <recommendedName>
        <fullName evidence="4">CCHC-type domain-containing protein</fullName>
    </recommendedName>
</protein>
<dbReference type="InterPro" id="IPR001878">
    <property type="entry name" value="Znf_CCHC"/>
</dbReference>
<dbReference type="GO" id="GO:0008270">
    <property type="term" value="F:zinc ion binding"/>
    <property type="evidence" value="ECO:0007669"/>
    <property type="project" value="UniProtKB-KW"/>
</dbReference>
<evidence type="ECO:0000313" key="5">
    <source>
        <dbReference type="EMBL" id="KIM81699.1"/>
    </source>
</evidence>
<reference evidence="6" key="2">
    <citation type="submission" date="2015-01" db="EMBL/GenBank/DDBJ databases">
        <title>Evolutionary Origins and Diversification of the Mycorrhizal Mutualists.</title>
        <authorList>
            <consortium name="DOE Joint Genome Institute"/>
            <consortium name="Mycorrhizal Genomics Consortium"/>
            <person name="Kohler A."/>
            <person name="Kuo A."/>
            <person name="Nagy L.G."/>
            <person name="Floudas D."/>
            <person name="Copeland A."/>
            <person name="Barry K.W."/>
            <person name="Cichocki N."/>
            <person name="Veneault-Fourrey C."/>
            <person name="LaButti K."/>
            <person name="Lindquist E.A."/>
            <person name="Lipzen A."/>
            <person name="Lundell T."/>
            <person name="Morin E."/>
            <person name="Murat C."/>
            <person name="Riley R."/>
            <person name="Ohm R."/>
            <person name="Sun H."/>
            <person name="Tunlid A."/>
            <person name="Henrissat B."/>
            <person name="Grigoriev I.V."/>
            <person name="Hibbett D.S."/>
            <person name="Martin F."/>
        </authorList>
    </citation>
    <scope>NUCLEOTIDE SEQUENCE [LARGE SCALE GENOMIC DNA]</scope>
    <source>
        <strain evidence="6">F 1598</strain>
    </source>
</reference>
<dbReference type="GO" id="GO:0006397">
    <property type="term" value="P:mRNA processing"/>
    <property type="evidence" value="ECO:0007669"/>
    <property type="project" value="UniProtKB-KW"/>
</dbReference>
<dbReference type="STRING" id="765440.A0A0C3FPR1"/>
<name>A0A0C3FPR1_PILCF</name>
<dbReference type="OrthoDB" id="3251181at2759"/>
<accession>A0A0C3FPR1</accession>
<dbReference type="SMART" id="SM00343">
    <property type="entry name" value="ZnF_C2HC"/>
    <property type="match status" value="1"/>
</dbReference>
<evidence type="ECO:0000256" key="3">
    <source>
        <dbReference type="SAM" id="MobiDB-lite"/>
    </source>
</evidence>
<keyword evidence="6" id="KW-1185">Reference proteome</keyword>
<feature type="domain" description="CCHC-type" evidence="4">
    <location>
        <begin position="26"/>
        <end position="41"/>
    </location>
</feature>
<evidence type="ECO:0000259" key="4">
    <source>
        <dbReference type="PROSITE" id="PS50158"/>
    </source>
</evidence>
<gene>
    <name evidence="5" type="ORF">PILCRDRAFT_8388</name>
</gene>
<reference evidence="5 6" key="1">
    <citation type="submission" date="2014-04" db="EMBL/GenBank/DDBJ databases">
        <authorList>
            <consortium name="DOE Joint Genome Institute"/>
            <person name="Kuo A."/>
            <person name="Tarkka M."/>
            <person name="Buscot F."/>
            <person name="Kohler A."/>
            <person name="Nagy L.G."/>
            <person name="Floudas D."/>
            <person name="Copeland A."/>
            <person name="Barry K.W."/>
            <person name="Cichocki N."/>
            <person name="Veneault-Fourrey C."/>
            <person name="LaButti K."/>
            <person name="Lindquist E.A."/>
            <person name="Lipzen A."/>
            <person name="Lundell T."/>
            <person name="Morin E."/>
            <person name="Murat C."/>
            <person name="Sun H."/>
            <person name="Tunlid A."/>
            <person name="Henrissat B."/>
            <person name="Grigoriev I.V."/>
            <person name="Hibbett D.S."/>
            <person name="Martin F."/>
            <person name="Nordberg H.P."/>
            <person name="Cantor M.N."/>
            <person name="Hua S.X."/>
        </authorList>
    </citation>
    <scope>NUCLEOTIDE SEQUENCE [LARGE SCALE GENOMIC DNA]</scope>
    <source>
        <strain evidence="5 6">F 1598</strain>
    </source>
</reference>
<dbReference type="InterPro" id="IPR036875">
    <property type="entry name" value="Znf_CCHC_sf"/>
</dbReference>
<feature type="region of interest" description="Disordered" evidence="3">
    <location>
        <begin position="1"/>
        <end position="101"/>
    </location>
</feature>
<dbReference type="SUPFAM" id="SSF57756">
    <property type="entry name" value="Retrovirus zinc finger-like domains"/>
    <property type="match status" value="1"/>
</dbReference>
<keyword evidence="2" id="KW-0863">Zinc-finger</keyword>
<dbReference type="Pfam" id="PF00098">
    <property type="entry name" value="zf-CCHC"/>
    <property type="match status" value="1"/>
</dbReference>
<organism evidence="5 6">
    <name type="scientific">Piloderma croceum (strain F 1598)</name>
    <dbReference type="NCBI Taxonomy" id="765440"/>
    <lineage>
        <taxon>Eukaryota</taxon>
        <taxon>Fungi</taxon>
        <taxon>Dikarya</taxon>
        <taxon>Basidiomycota</taxon>
        <taxon>Agaricomycotina</taxon>
        <taxon>Agaricomycetes</taxon>
        <taxon>Agaricomycetidae</taxon>
        <taxon>Atheliales</taxon>
        <taxon>Atheliaceae</taxon>
        <taxon>Piloderma</taxon>
    </lineage>
</organism>
<dbReference type="Proteomes" id="UP000054166">
    <property type="component" value="Unassembled WGS sequence"/>
</dbReference>
<keyword evidence="1" id="KW-0507">mRNA processing</keyword>
<sequence>MAVYTPGLSNKPKGGNLSRAHKPPVCWNCGETGHIHPKCPKPRKDKKSNDADSAHVTQESDDDAFSVSDDDSMPDLKSVSNSSDFSSVCSHEDVEDSDDGDDWFSVVDEDLDSPWGDGWETEELSGIEDEDNSFFNVDLDSDSAAYVGTDDSHVTVPRTELYDSGTTRHLSPYHEMFNNFTEIPLRTFNATNNYWARRHGYRGAKWY</sequence>
<feature type="compositionally biased region" description="Low complexity" evidence="3">
    <location>
        <begin position="78"/>
        <end position="89"/>
    </location>
</feature>
<dbReference type="Gene3D" id="4.10.60.10">
    <property type="entry name" value="Zinc finger, CCHC-type"/>
    <property type="match status" value="1"/>
</dbReference>
<proteinExistence type="predicted"/>